<sequence length="148" mass="16812">MAQKEIEDVILDGACNQADMLRFANRRISVNGIYTPYQNHNLCRHSFEKTRMIRASFYGCNLKYVSLFGAQITVTVWPGTFDSENRYTNGFIVLYLGHASGEIYVISLALAHFISINRSILRTFMPMMMSVLDHSILGSMGSMLTREV</sequence>
<keyword evidence="1" id="KW-0812">Transmembrane</keyword>
<keyword evidence="1" id="KW-1133">Transmembrane helix</keyword>
<evidence type="ECO:0000256" key="1">
    <source>
        <dbReference type="SAM" id="Phobius"/>
    </source>
</evidence>
<keyword evidence="3" id="KW-1185">Reference proteome</keyword>
<feature type="transmembrane region" description="Helical" evidence="1">
    <location>
        <begin position="92"/>
        <end position="115"/>
    </location>
</feature>
<dbReference type="EMBL" id="JABCRI010000021">
    <property type="protein sequence ID" value="KAF8380110.1"/>
    <property type="molecule type" value="Genomic_DNA"/>
</dbReference>
<dbReference type="Proteomes" id="UP000655225">
    <property type="component" value="Unassembled WGS sequence"/>
</dbReference>
<comment type="caution">
    <text evidence="2">The sequence shown here is derived from an EMBL/GenBank/DDBJ whole genome shotgun (WGS) entry which is preliminary data.</text>
</comment>
<keyword evidence="1" id="KW-0472">Membrane</keyword>
<dbReference type="AlphaFoldDB" id="A0A835D1P8"/>
<proteinExistence type="predicted"/>
<gene>
    <name evidence="2" type="ORF">HHK36_027581</name>
</gene>
<feature type="transmembrane region" description="Helical" evidence="1">
    <location>
        <begin position="61"/>
        <end position="80"/>
    </location>
</feature>
<reference evidence="2 3" key="1">
    <citation type="submission" date="2020-04" db="EMBL/GenBank/DDBJ databases">
        <title>Plant Genome Project.</title>
        <authorList>
            <person name="Zhang R.-G."/>
        </authorList>
    </citation>
    <scope>NUCLEOTIDE SEQUENCE [LARGE SCALE GENOMIC DNA]</scope>
    <source>
        <strain evidence="2">YNK0</strain>
        <tissue evidence="2">Leaf</tissue>
    </source>
</reference>
<accession>A0A835D1P8</accession>
<name>A0A835D1P8_TETSI</name>
<evidence type="ECO:0000313" key="2">
    <source>
        <dbReference type="EMBL" id="KAF8380110.1"/>
    </source>
</evidence>
<protein>
    <submittedName>
        <fullName evidence="2">Uncharacterized protein</fullName>
    </submittedName>
</protein>
<dbReference type="OrthoDB" id="1158011at2759"/>
<organism evidence="2 3">
    <name type="scientific">Tetracentron sinense</name>
    <name type="common">Spur-leaf</name>
    <dbReference type="NCBI Taxonomy" id="13715"/>
    <lineage>
        <taxon>Eukaryota</taxon>
        <taxon>Viridiplantae</taxon>
        <taxon>Streptophyta</taxon>
        <taxon>Embryophyta</taxon>
        <taxon>Tracheophyta</taxon>
        <taxon>Spermatophyta</taxon>
        <taxon>Magnoliopsida</taxon>
        <taxon>Trochodendrales</taxon>
        <taxon>Trochodendraceae</taxon>
        <taxon>Tetracentron</taxon>
    </lineage>
</organism>
<evidence type="ECO:0000313" key="3">
    <source>
        <dbReference type="Proteomes" id="UP000655225"/>
    </source>
</evidence>